<feature type="domain" description="SpoVT-AbrB" evidence="2">
    <location>
        <begin position="1"/>
        <end position="45"/>
    </location>
</feature>
<protein>
    <submittedName>
        <fullName evidence="3">AbrB/MazE/SpoVT family DNA-binding domain-containing protein</fullName>
    </submittedName>
</protein>
<dbReference type="SUPFAM" id="SSF89447">
    <property type="entry name" value="AbrB/MazE/MraZ-like"/>
    <property type="match status" value="1"/>
</dbReference>
<dbReference type="Proteomes" id="UP000663505">
    <property type="component" value="Chromosome"/>
</dbReference>
<dbReference type="RefSeq" id="WP_206659026.1">
    <property type="nucleotide sequence ID" value="NZ_CP071182.1"/>
</dbReference>
<dbReference type="Gene3D" id="2.10.260.10">
    <property type="match status" value="1"/>
</dbReference>
<evidence type="ECO:0000313" key="3">
    <source>
        <dbReference type="EMBL" id="QSO49719.1"/>
    </source>
</evidence>
<accession>A0A9X7W327</accession>
<dbReference type="GO" id="GO:0003677">
    <property type="term" value="F:DNA binding"/>
    <property type="evidence" value="ECO:0007669"/>
    <property type="project" value="UniProtKB-UniRule"/>
</dbReference>
<evidence type="ECO:0000259" key="2">
    <source>
        <dbReference type="PROSITE" id="PS51740"/>
    </source>
</evidence>
<dbReference type="PANTHER" id="PTHR36432">
    <property type="match status" value="1"/>
</dbReference>
<dbReference type="InterPro" id="IPR037914">
    <property type="entry name" value="SpoVT-AbrB_sf"/>
</dbReference>
<dbReference type="NCBIfam" id="TIGR01439">
    <property type="entry name" value="lp_hng_hel_AbrB"/>
    <property type="match status" value="1"/>
</dbReference>
<dbReference type="KEGG" id="afx:JZ786_06640"/>
<dbReference type="InterPro" id="IPR052731">
    <property type="entry name" value="B_subtilis_Trans_State_Reg"/>
</dbReference>
<sequence>MTRRVDELGRIVIPIEIRETFDIKTKDPLEIFTDEDQIILKKYEPGCVLCGEVAEHYVQFHGKRICGDCLKGIGEVKS</sequence>
<proteinExistence type="predicted"/>
<gene>
    <name evidence="3" type="ORF">JZ786_06640</name>
</gene>
<dbReference type="Pfam" id="PF04014">
    <property type="entry name" value="MazE_antitoxin"/>
    <property type="match status" value="1"/>
</dbReference>
<dbReference type="SMART" id="SM00966">
    <property type="entry name" value="SpoVT_AbrB"/>
    <property type="match status" value="1"/>
</dbReference>
<dbReference type="EMBL" id="CP071182">
    <property type="protein sequence ID" value="QSO49719.1"/>
    <property type="molecule type" value="Genomic_DNA"/>
</dbReference>
<dbReference type="PANTHER" id="PTHR36432:SF4">
    <property type="entry name" value="TRANSITION STATE REGULATOR ABH-RELATED"/>
    <property type="match status" value="1"/>
</dbReference>
<dbReference type="InterPro" id="IPR007159">
    <property type="entry name" value="SpoVT-AbrB_dom"/>
</dbReference>
<keyword evidence="1 3" id="KW-0238">DNA-binding</keyword>
<organism evidence="3 4">
    <name type="scientific">Alicyclobacillus mengziensis</name>
    <dbReference type="NCBI Taxonomy" id="2931921"/>
    <lineage>
        <taxon>Bacteria</taxon>
        <taxon>Bacillati</taxon>
        <taxon>Bacillota</taxon>
        <taxon>Bacilli</taxon>
        <taxon>Bacillales</taxon>
        <taxon>Alicyclobacillaceae</taxon>
        <taxon>Alicyclobacillus</taxon>
    </lineage>
</organism>
<reference evidence="3 4" key="1">
    <citation type="submission" date="2021-02" db="EMBL/GenBank/DDBJ databases">
        <title>Alicyclobacillus curvatus sp. nov. and Alicyclobacillus mengziensis sp. nov., two acidophilic bacteria isolated from acid mine drainage.</title>
        <authorList>
            <person name="Huang Y."/>
        </authorList>
    </citation>
    <scope>NUCLEOTIDE SEQUENCE [LARGE SCALE GENOMIC DNA]</scope>
    <source>
        <strain evidence="3 4">S30H14</strain>
    </source>
</reference>
<dbReference type="AlphaFoldDB" id="A0A9X7W327"/>
<name>A0A9X7W327_9BACL</name>
<evidence type="ECO:0000256" key="1">
    <source>
        <dbReference type="PROSITE-ProRule" id="PRU01076"/>
    </source>
</evidence>
<dbReference type="PROSITE" id="PS51740">
    <property type="entry name" value="SPOVT_ABRB"/>
    <property type="match status" value="1"/>
</dbReference>
<keyword evidence="4" id="KW-1185">Reference proteome</keyword>
<evidence type="ECO:0000313" key="4">
    <source>
        <dbReference type="Proteomes" id="UP000663505"/>
    </source>
</evidence>